<evidence type="ECO:0000313" key="2">
    <source>
        <dbReference type="EMBL" id="WQH13620.1"/>
    </source>
</evidence>
<keyword evidence="1" id="KW-0472">Membrane</keyword>
<dbReference type="Proteomes" id="UP001324794">
    <property type="component" value="Chromosome"/>
</dbReference>
<name>A0ABZ0YNA4_9GAMM</name>
<feature type="transmembrane region" description="Helical" evidence="1">
    <location>
        <begin position="107"/>
        <end position="125"/>
    </location>
</feature>
<keyword evidence="1" id="KW-1133">Transmembrane helix</keyword>
<dbReference type="RefSeq" id="WP_133733023.1">
    <property type="nucleotide sequence ID" value="NZ_CP140255.1"/>
</dbReference>
<sequence length="126" mass="13824">MVISILSLSKRFFVTLCMKEKTSFSNVWFPESPRTLSHSQCFALRITITLTAFLALPMMLLNAGSIESVIAVFSVEASTTALIFSKIKSKSTTAWLPNDTEDEIVEFTNIIGVAGVGTLLVIFLLT</sequence>
<dbReference type="EMBL" id="CP140255">
    <property type="protein sequence ID" value="WQH13620.1"/>
    <property type="molecule type" value="Genomic_DNA"/>
</dbReference>
<proteinExistence type="predicted"/>
<accession>A0ABZ0YNA4</accession>
<evidence type="ECO:0000313" key="3">
    <source>
        <dbReference type="Proteomes" id="UP001324794"/>
    </source>
</evidence>
<gene>
    <name evidence="2" type="ORF">SR894_03530</name>
</gene>
<protein>
    <submittedName>
        <fullName evidence="2">Uncharacterized protein</fullName>
    </submittedName>
</protein>
<keyword evidence="1" id="KW-0812">Transmembrane</keyword>
<keyword evidence="3" id="KW-1185">Reference proteome</keyword>
<organism evidence="2 3">
    <name type="scientific">Vreelandella neptunia</name>
    <dbReference type="NCBI Taxonomy" id="115551"/>
    <lineage>
        <taxon>Bacteria</taxon>
        <taxon>Pseudomonadati</taxon>
        <taxon>Pseudomonadota</taxon>
        <taxon>Gammaproteobacteria</taxon>
        <taxon>Oceanospirillales</taxon>
        <taxon>Halomonadaceae</taxon>
        <taxon>Vreelandella</taxon>
    </lineage>
</organism>
<reference evidence="2 3" key="1">
    <citation type="submission" date="2023-11" db="EMBL/GenBank/DDBJ databases">
        <title>MicrobeMod: A computational toolkit for identifying prokaryotic methylation and restriction-modification with nanopore sequencing.</title>
        <authorList>
            <person name="Crits-Christoph A."/>
            <person name="Kang S.C."/>
            <person name="Lee H."/>
            <person name="Ostrov N."/>
        </authorList>
    </citation>
    <scope>NUCLEOTIDE SEQUENCE [LARGE SCALE GENOMIC DNA]</scope>
    <source>
        <strain evidence="2 3">ATCC BAA-805</strain>
    </source>
</reference>
<evidence type="ECO:0000256" key="1">
    <source>
        <dbReference type="SAM" id="Phobius"/>
    </source>
</evidence>
<feature type="transmembrane region" description="Helical" evidence="1">
    <location>
        <begin position="42"/>
        <end position="61"/>
    </location>
</feature>